<dbReference type="AlphaFoldDB" id="B1I3Q0"/>
<dbReference type="KEGG" id="dau:Daud_1098"/>
<feature type="transmembrane region" description="Helical" evidence="7">
    <location>
        <begin position="251"/>
        <end position="272"/>
    </location>
</feature>
<dbReference type="GO" id="GO:0016491">
    <property type="term" value="F:oxidoreductase activity"/>
    <property type="evidence" value="ECO:0007669"/>
    <property type="project" value="UniProtKB-KW"/>
</dbReference>
<evidence type="ECO:0000256" key="3">
    <source>
        <dbReference type="ARBA" id="ARBA00022692"/>
    </source>
</evidence>
<dbReference type="RefSeq" id="WP_012302195.1">
    <property type="nucleotide sequence ID" value="NC_010424.1"/>
</dbReference>
<evidence type="ECO:0000256" key="4">
    <source>
        <dbReference type="ARBA" id="ARBA00022989"/>
    </source>
</evidence>
<keyword evidence="11" id="KW-1185">Reference proteome</keyword>
<keyword evidence="4 7" id="KW-1133">Transmembrane helix</keyword>
<feature type="domain" description="NADH:quinone oxidoreductase/Mrp antiporter transmembrane" evidence="8">
    <location>
        <begin position="184"/>
        <end position="464"/>
    </location>
</feature>
<feature type="transmembrane region" description="Helical" evidence="7">
    <location>
        <begin position="217"/>
        <end position="239"/>
    </location>
</feature>
<dbReference type="PANTHER" id="PTHR43373:SF1">
    <property type="entry name" value="NA(+)_H(+) ANTIPORTER SUBUNIT A"/>
    <property type="match status" value="1"/>
</dbReference>
<sequence>MSGESLVAILILLPVATAAASLVIKDERLRRSLIILPSGALIAASALLLAQVLQNGPLTFTPSGYWDTLILIIELAVLVYFVYVGVARKHLLVLGLGAAQLLLFGLFKFAWLPSGYKVQPAFHVDLLAVVMCLVISVVGSLIVMYALNYMHNHEHHLKLGATRQHIFFFFLVGFLGAMNGVVFANSLLWLFLFWELTTLCCYHLIRHDLTGEAEQSALRALWMNLVGGLALVTGMSLAYQASGTLSLLDLTGFGTVAPVMLLPLALFCFAGFTKAAQVPFQSWLLGAMVAPTPVSALLHSSTMVKAGVYLVLRLAPGYEGTYLSAGIAVFGAFVFMITSILAISQNVSKRVLAYSTISSLGLIICCAGINTGLAIAAAIALIIYHAVVKGVLFLAVGIMEQSIHSRDIEDMEGLVTRLPAVAGMAIMGMVVMLFVPFGVLFAKWAGIQAAATAPTGWFSLVVTFLVIGSAAGVVFWCRWIGRLMSHVATREGDPQTAPAEAEPRGSLSYLVVAALLAGGVILSVLAAPLVSYLINPAGAAMGYSPALDTAGGHLKTAFGFFTPWVLFIVIGAALLLPALLVRVQAEDIRPVYLCGEHQAVAERPVFVSLGDQAVPIETGGFYWGRVFGERSLNAWVNGAGIVLLAALFVGVIV</sequence>
<feature type="transmembrane region" description="Helical" evidence="7">
    <location>
        <begin position="284"/>
        <end position="302"/>
    </location>
</feature>
<comment type="subcellular location">
    <subcellularLocation>
        <location evidence="1">Endomembrane system</location>
        <topology evidence="1">Multi-pass membrane protein</topology>
    </subcellularLocation>
    <subcellularLocation>
        <location evidence="6">Membrane</location>
        <topology evidence="6">Multi-pass membrane protein</topology>
    </subcellularLocation>
</comment>
<reference evidence="11" key="1">
    <citation type="submission" date="2007-10" db="EMBL/GenBank/DDBJ databases">
        <title>Complete sequence of chromosome of Desulforudis audaxviator MP104C.</title>
        <authorList>
            <person name="Copeland A."/>
            <person name="Lucas S."/>
            <person name="Lapidus A."/>
            <person name="Barry K."/>
            <person name="Glavina del Rio T."/>
            <person name="Dalin E."/>
            <person name="Tice H."/>
            <person name="Bruce D."/>
            <person name="Pitluck S."/>
            <person name="Lowry S.R."/>
            <person name="Larimer F."/>
            <person name="Land M.L."/>
            <person name="Hauser L."/>
            <person name="Kyrpides N."/>
            <person name="Ivanova N.N."/>
            <person name="Richardson P."/>
        </authorList>
    </citation>
    <scope>NUCLEOTIDE SEQUENCE [LARGE SCALE GENOMIC DNA]</scope>
    <source>
        <strain evidence="11">MP104C</strain>
    </source>
</reference>
<accession>B1I3Q0</accession>
<dbReference type="PRINTS" id="PR01434">
    <property type="entry name" value="NADHDHGNASE5"/>
</dbReference>
<evidence type="ECO:0000256" key="1">
    <source>
        <dbReference type="ARBA" id="ARBA00004127"/>
    </source>
</evidence>
<reference evidence="10 11" key="2">
    <citation type="journal article" date="2008" name="Science">
        <title>Environmental genomics reveals a single-species ecosystem deep within Earth.</title>
        <authorList>
            <person name="Chivian D."/>
            <person name="Brodie E.L."/>
            <person name="Alm E.J."/>
            <person name="Culley D.E."/>
            <person name="Dehal P.S."/>
            <person name="Desantis T.Z."/>
            <person name="Gihring T.M."/>
            <person name="Lapidus A."/>
            <person name="Lin L.H."/>
            <person name="Lowry S.R."/>
            <person name="Moser D.P."/>
            <person name="Richardson P.M."/>
            <person name="Southam G."/>
            <person name="Wanger G."/>
            <person name="Pratt L.M."/>
            <person name="Andersen G.L."/>
            <person name="Hazen T.C."/>
            <person name="Brockman F.J."/>
            <person name="Arkin A.P."/>
            <person name="Onstott T.C."/>
        </authorList>
    </citation>
    <scope>NUCLEOTIDE SEQUENCE [LARGE SCALE GENOMIC DNA]</scope>
    <source>
        <strain evidence="10 11">MP104C</strain>
    </source>
</reference>
<feature type="transmembrane region" description="Helical" evidence="7">
    <location>
        <begin position="126"/>
        <end position="146"/>
    </location>
</feature>
<dbReference type="Pfam" id="PF00662">
    <property type="entry name" value="Proton_antipo_N"/>
    <property type="match status" value="1"/>
</dbReference>
<organism evidence="10 11">
    <name type="scientific">Desulforudis audaxviator (strain MP104C)</name>
    <dbReference type="NCBI Taxonomy" id="477974"/>
    <lineage>
        <taxon>Bacteria</taxon>
        <taxon>Bacillati</taxon>
        <taxon>Bacillota</taxon>
        <taxon>Clostridia</taxon>
        <taxon>Thermoanaerobacterales</taxon>
        <taxon>Candidatus Desulforudaceae</taxon>
        <taxon>Candidatus Desulforudis</taxon>
    </lineage>
</organism>
<feature type="domain" description="NADH-Ubiquinone oxidoreductase (complex I) chain 5 N-terminal" evidence="9">
    <location>
        <begin position="111"/>
        <end position="155"/>
    </location>
</feature>
<feature type="transmembrane region" description="Helical" evidence="7">
    <location>
        <begin position="188"/>
        <end position="205"/>
    </location>
</feature>
<evidence type="ECO:0000313" key="10">
    <source>
        <dbReference type="EMBL" id="ACA59609.1"/>
    </source>
</evidence>
<name>B1I3Q0_DESAP</name>
<keyword evidence="3 6" id="KW-0812">Transmembrane</keyword>
<dbReference type="InterPro" id="IPR050616">
    <property type="entry name" value="CPA3_Na-H_Antiporter_A"/>
</dbReference>
<feature type="transmembrane region" description="Helical" evidence="7">
    <location>
        <begin position="65"/>
        <end position="84"/>
    </location>
</feature>
<dbReference type="OrthoDB" id="9807568at2"/>
<feature type="transmembrane region" description="Helical" evidence="7">
    <location>
        <begin position="376"/>
        <end position="399"/>
    </location>
</feature>
<feature type="transmembrane region" description="Helical" evidence="7">
    <location>
        <begin position="91"/>
        <end position="111"/>
    </location>
</feature>
<feature type="transmembrane region" description="Helical" evidence="7">
    <location>
        <begin position="351"/>
        <end position="370"/>
    </location>
</feature>
<evidence type="ECO:0000259" key="9">
    <source>
        <dbReference type="Pfam" id="PF00662"/>
    </source>
</evidence>
<gene>
    <name evidence="10" type="ordered locus">Daud_1098</name>
</gene>
<dbReference type="HOGENOM" id="CLU_013183_0_0_9"/>
<dbReference type="Proteomes" id="UP000008544">
    <property type="component" value="Chromosome"/>
</dbReference>
<evidence type="ECO:0000256" key="2">
    <source>
        <dbReference type="ARBA" id="ARBA00008483"/>
    </source>
</evidence>
<evidence type="ECO:0000256" key="5">
    <source>
        <dbReference type="ARBA" id="ARBA00023136"/>
    </source>
</evidence>
<evidence type="ECO:0000259" key="8">
    <source>
        <dbReference type="Pfam" id="PF00361"/>
    </source>
</evidence>
<feature type="transmembrane region" description="Helical" evidence="7">
    <location>
        <begin position="561"/>
        <end position="581"/>
    </location>
</feature>
<keyword evidence="5 7" id="KW-0472">Membrane</keyword>
<dbReference type="EC" id="1.6.99.5" evidence="10"/>
<dbReference type="GO" id="GO:0012505">
    <property type="term" value="C:endomembrane system"/>
    <property type="evidence" value="ECO:0007669"/>
    <property type="project" value="UniProtKB-SubCell"/>
</dbReference>
<feature type="transmembrane region" description="Helical" evidence="7">
    <location>
        <begin position="632"/>
        <end position="652"/>
    </location>
</feature>
<dbReference type="GO" id="GO:0016020">
    <property type="term" value="C:membrane"/>
    <property type="evidence" value="ECO:0007669"/>
    <property type="project" value="UniProtKB-SubCell"/>
</dbReference>
<protein>
    <submittedName>
        <fullName evidence="10">NADH dehydrogenase (Quinone)</fullName>
        <ecNumber evidence="10">1.6.99.5</ecNumber>
    </submittedName>
</protein>
<evidence type="ECO:0000256" key="7">
    <source>
        <dbReference type="SAM" id="Phobius"/>
    </source>
</evidence>
<comment type="similarity">
    <text evidence="2">Belongs to the CPA3 antiporters (TC 2.A.63) subunit A family.</text>
</comment>
<keyword evidence="10" id="KW-0560">Oxidoreductase</keyword>
<evidence type="ECO:0000256" key="6">
    <source>
        <dbReference type="RuleBase" id="RU000320"/>
    </source>
</evidence>
<dbReference type="InterPro" id="IPR001750">
    <property type="entry name" value="ND/Mrp_TM"/>
</dbReference>
<proteinExistence type="inferred from homology"/>
<feature type="transmembrane region" description="Helical" evidence="7">
    <location>
        <begin position="420"/>
        <end position="445"/>
    </location>
</feature>
<evidence type="ECO:0000313" key="11">
    <source>
        <dbReference type="Proteomes" id="UP000008544"/>
    </source>
</evidence>
<dbReference type="eggNOG" id="COG1009">
    <property type="taxonomic scope" value="Bacteria"/>
</dbReference>
<feature type="transmembrane region" description="Helical" evidence="7">
    <location>
        <begin position="322"/>
        <end position="344"/>
    </location>
</feature>
<dbReference type="EMBL" id="CP000860">
    <property type="protein sequence ID" value="ACA59609.1"/>
    <property type="molecule type" value="Genomic_DNA"/>
</dbReference>
<dbReference type="InterPro" id="IPR001516">
    <property type="entry name" value="Proton_antipo_N"/>
</dbReference>
<dbReference type="PANTHER" id="PTHR43373">
    <property type="entry name" value="NA(+)/H(+) ANTIPORTER SUBUNIT"/>
    <property type="match status" value="1"/>
</dbReference>
<feature type="transmembrane region" description="Helical" evidence="7">
    <location>
        <begin position="509"/>
        <end position="534"/>
    </location>
</feature>
<dbReference type="STRING" id="477974.Daud_1098"/>
<dbReference type="Pfam" id="PF00361">
    <property type="entry name" value="Proton_antipo_M"/>
    <property type="match status" value="1"/>
</dbReference>
<feature type="transmembrane region" description="Helical" evidence="7">
    <location>
        <begin position="6"/>
        <end position="24"/>
    </location>
</feature>
<feature type="transmembrane region" description="Helical" evidence="7">
    <location>
        <begin position="33"/>
        <end position="53"/>
    </location>
</feature>
<feature type="transmembrane region" description="Helical" evidence="7">
    <location>
        <begin position="166"/>
        <end position="182"/>
    </location>
</feature>
<feature type="transmembrane region" description="Helical" evidence="7">
    <location>
        <begin position="457"/>
        <end position="477"/>
    </location>
</feature>